<dbReference type="Pfam" id="PF06029">
    <property type="entry name" value="AlkA_N"/>
    <property type="match status" value="1"/>
</dbReference>
<keyword evidence="8" id="KW-1185">Reference proteome</keyword>
<name>A0ABW1WT73_9HYPH</name>
<keyword evidence="3" id="KW-0227">DNA damage</keyword>
<evidence type="ECO:0000313" key="8">
    <source>
        <dbReference type="Proteomes" id="UP001596237"/>
    </source>
</evidence>
<dbReference type="InterPro" id="IPR010316">
    <property type="entry name" value="AlkA_N"/>
</dbReference>
<dbReference type="CDD" id="cd00056">
    <property type="entry name" value="ENDO3c"/>
    <property type="match status" value="1"/>
</dbReference>
<dbReference type="SUPFAM" id="SSF55945">
    <property type="entry name" value="TATA-box binding protein-like"/>
    <property type="match status" value="1"/>
</dbReference>
<dbReference type="SMART" id="SM00478">
    <property type="entry name" value="ENDO3c"/>
    <property type="match status" value="1"/>
</dbReference>
<dbReference type="InterPro" id="IPR003265">
    <property type="entry name" value="HhH-GPD_domain"/>
</dbReference>
<feature type="domain" description="HhH-GPD" evidence="5">
    <location>
        <begin position="141"/>
        <end position="303"/>
    </location>
</feature>
<evidence type="ECO:0000256" key="4">
    <source>
        <dbReference type="ARBA" id="ARBA00023204"/>
    </source>
</evidence>
<evidence type="ECO:0000256" key="1">
    <source>
        <dbReference type="ARBA" id="ARBA00000086"/>
    </source>
</evidence>
<evidence type="ECO:0000259" key="5">
    <source>
        <dbReference type="SMART" id="SM00478"/>
    </source>
</evidence>
<dbReference type="EMBL" id="JBHSTT010000077">
    <property type="protein sequence ID" value="MFC6391498.1"/>
    <property type="molecule type" value="Genomic_DNA"/>
</dbReference>
<feature type="domain" description="DNA-3-methyladenine glycosylase AlkA N-terminal" evidence="6">
    <location>
        <begin position="15"/>
        <end position="131"/>
    </location>
</feature>
<dbReference type="EC" id="3.2.2.21" evidence="2"/>
<protein>
    <recommendedName>
        <fullName evidence="2">DNA-3-methyladenine glycosylase II</fullName>
        <ecNumber evidence="2">3.2.2.21</ecNumber>
    </recommendedName>
</protein>
<dbReference type="Gene3D" id="3.30.310.20">
    <property type="entry name" value="DNA-3-methyladenine glycosylase AlkA, N-terminal domain"/>
    <property type="match status" value="1"/>
</dbReference>
<dbReference type="Pfam" id="PF00730">
    <property type="entry name" value="HhH-GPD"/>
    <property type="match status" value="1"/>
</dbReference>
<dbReference type="SMART" id="SM01009">
    <property type="entry name" value="AlkA_N"/>
    <property type="match status" value="1"/>
</dbReference>
<evidence type="ECO:0000259" key="6">
    <source>
        <dbReference type="SMART" id="SM01009"/>
    </source>
</evidence>
<dbReference type="InterPro" id="IPR023170">
    <property type="entry name" value="HhH_base_excis_C"/>
</dbReference>
<keyword evidence="4" id="KW-0234">DNA repair</keyword>
<dbReference type="PANTHER" id="PTHR43003">
    <property type="entry name" value="DNA-3-METHYLADENINE GLYCOSYLASE"/>
    <property type="match status" value="1"/>
</dbReference>
<reference evidence="8" key="1">
    <citation type="journal article" date="2019" name="Int. J. Syst. Evol. Microbiol.">
        <title>The Global Catalogue of Microorganisms (GCM) 10K type strain sequencing project: providing services to taxonomists for standard genome sequencing and annotation.</title>
        <authorList>
            <consortium name="The Broad Institute Genomics Platform"/>
            <consortium name="The Broad Institute Genome Sequencing Center for Infectious Disease"/>
            <person name="Wu L."/>
            <person name="Ma J."/>
        </authorList>
    </citation>
    <scope>NUCLEOTIDE SEQUENCE [LARGE SCALE GENOMIC DNA]</scope>
    <source>
        <strain evidence="8">CCUG 36916</strain>
    </source>
</reference>
<organism evidence="7 8">
    <name type="scientific">Methylorubrum zatmanii</name>
    <dbReference type="NCBI Taxonomy" id="29429"/>
    <lineage>
        <taxon>Bacteria</taxon>
        <taxon>Pseudomonadati</taxon>
        <taxon>Pseudomonadota</taxon>
        <taxon>Alphaproteobacteria</taxon>
        <taxon>Hyphomicrobiales</taxon>
        <taxon>Methylobacteriaceae</taxon>
        <taxon>Methylorubrum</taxon>
    </lineage>
</organism>
<gene>
    <name evidence="7" type="ORF">ACFQDP_19495</name>
</gene>
<sequence length="308" mass="32961">MSVLPSPAPRADRASHVLPYRPPYDWAHLERFLADHASPGVEAVTPGRYARSFALAGRRGTLAVTPAADGLSVAVRCSDGEGVPKELLARLRAMFDLDADPAAIARGLARDPLIAGLVARRPGLRIPGAFDPFELAVRAILGQQVSVAAATRLAGRLVSAFGTPLTPDERGGEPGLTHLFPAPEQLVEAEVSLVLNMPRARGRAIQGLAAAMRATPDLFDPRRDLDETVSRLKDLPGIGDWTAHYVAMRVLAQADALPAGDVGLMRALDDGSGRPSRLALLERSAAWRPWRAYAAIHLWAEDAARRTP</sequence>
<dbReference type="PANTHER" id="PTHR43003:SF13">
    <property type="entry name" value="DNA-3-METHYLADENINE GLYCOSYLASE 2"/>
    <property type="match status" value="1"/>
</dbReference>
<comment type="catalytic activity">
    <reaction evidence="1">
        <text>Hydrolysis of alkylated DNA, releasing 3-methyladenine, 3-methylguanine, 7-methylguanine and 7-methyladenine.</text>
        <dbReference type="EC" id="3.2.2.21"/>
    </reaction>
</comment>
<dbReference type="Proteomes" id="UP001596237">
    <property type="component" value="Unassembled WGS sequence"/>
</dbReference>
<evidence type="ECO:0000256" key="3">
    <source>
        <dbReference type="ARBA" id="ARBA00022763"/>
    </source>
</evidence>
<accession>A0ABW1WT73</accession>
<dbReference type="RefSeq" id="WP_192283986.1">
    <property type="nucleotide sequence ID" value="NZ_JBHSTT010000077.1"/>
</dbReference>
<dbReference type="InterPro" id="IPR011257">
    <property type="entry name" value="DNA_glycosylase"/>
</dbReference>
<dbReference type="SUPFAM" id="SSF48150">
    <property type="entry name" value="DNA-glycosylase"/>
    <property type="match status" value="1"/>
</dbReference>
<dbReference type="InterPro" id="IPR037046">
    <property type="entry name" value="AlkA_N_sf"/>
</dbReference>
<evidence type="ECO:0000256" key="2">
    <source>
        <dbReference type="ARBA" id="ARBA00012000"/>
    </source>
</evidence>
<dbReference type="InterPro" id="IPR051912">
    <property type="entry name" value="Alkylbase_DNA_Glycosylase/TA"/>
</dbReference>
<dbReference type="Gene3D" id="1.10.340.30">
    <property type="entry name" value="Hypothetical protein, domain 2"/>
    <property type="match status" value="1"/>
</dbReference>
<evidence type="ECO:0000313" key="7">
    <source>
        <dbReference type="EMBL" id="MFC6391498.1"/>
    </source>
</evidence>
<comment type="caution">
    <text evidence="7">The sequence shown here is derived from an EMBL/GenBank/DDBJ whole genome shotgun (WGS) entry which is preliminary data.</text>
</comment>
<dbReference type="Gene3D" id="1.10.1670.10">
    <property type="entry name" value="Helix-hairpin-Helix base-excision DNA repair enzymes (C-terminal)"/>
    <property type="match status" value="1"/>
</dbReference>
<proteinExistence type="predicted"/>